<proteinExistence type="predicted"/>
<keyword evidence="1" id="KW-0812">Transmembrane</keyword>
<evidence type="ECO:0000256" key="1">
    <source>
        <dbReference type="SAM" id="Phobius"/>
    </source>
</evidence>
<evidence type="ECO:0000313" key="5">
    <source>
        <dbReference type="Proteomes" id="UP000053029"/>
    </source>
</evidence>
<dbReference type="GO" id="GO:0016236">
    <property type="term" value="P:macroautophagy"/>
    <property type="evidence" value="ECO:0007669"/>
    <property type="project" value="TreeGrafter"/>
</dbReference>
<dbReference type="GO" id="GO:0000329">
    <property type="term" value="C:fungal-type vacuole membrane"/>
    <property type="evidence" value="ECO:0007669"/>
    <property type="project" value="TreeGrafter"/>
</dbReference>
<dbReference type="InterPro" id="IPR050904">
    <property type="entry name" value="Adhesion/Biosynth-related"/>
</dbReference>
<evidence type="ECO:0000259" key="3">
    <source>
        <dbReference type="PROSITE" id="PS50213"/>
    </source>
</evidence>
<dbReference type="InterPro" id="IPR036378">
    <property type="entry name" value="FAS1_dom_sf"/>
</dbReference>
<feature type="domain" description="FAS1" evidence="3">
    <location>
        <begin position="20"/>
        <end position="169"/>
    </location>
</feature>
<name>A0A0D2HKV0_9EURO</name>
<dbReference type="GeneID" id="25299988"/>
<feature type="chain" id="PRO_5002243391" description="FAS1 domain-containing protein" evidence="2">
    <location>
        <begin position="19"/>
        <end position="461"/>
    </location>
</feature>
<dbReference type="OrthoDB" id="286301at2759"/>
<dbReference type="EMBL" id="KN846969">
    <property type="protein sequence ID" value="KIW85109.1"/>
    <property type="molecule type" value="Genomic_DNA"/>
</dbReference>
<feature type="signal peptide" evidence="2">
    <location>
        <begin position="1"/>
        <end position="18"/>
    </location>
</feature>
<dbReference type="Gene3D" id="2.30.180.10">
    <property type="entry name" value="FAS1 domain"/>
    <property type="match status" value="2"/>
</dbReference>
<feature type="domain" description="FAS1" evidence="3">
    <location>
        <begin position="174"/>
        <end position="305"/>
    </location>
</feature>
<dbReference type="InterPro" id="IPR000782">
    <property type="entry name" value="FAS1_domain"/>
</dbReference>
<gene>
    <name evidence="4" type="ORF">Z517_00498</name>
</gene>
<dbReference type="Proteomes" id="UP000053029">
    <property type="component" value="Unassembled WGS sequence"/>
</dbReference>
<dbReference type="Pfam" id="PF02469">
    <property type="entry name" value="Fasciclin"/>
    <property type="match status" value="2"/>
</dbReference>
<dbReference type="RefSeq" id="XP_013288917.1">
    <property type="nucleotide sequence ID" value="XM_013433463.1"/>
</dbReference>
<evidence type="ECO:0000256" key="2">
    <source>
        <dbReference type="SAM" id="SignalP"/>
    </source>
</evidence>
<dbReference type="AlphaFoldDB" id="A0A0D2HKV0"/>
<dbReference type="VEuPathDB" id="FungiDB:Z517_00498"/>
<keyword evidence="1" id="KW-1133">Transmembrane helix</keyword>
<dbReference type="SUPFAM" id="SSF82153">
    <property type="entry name" value="FAS1 domain"/>
    <property type="match status" value="2"/>
</dbReference>
<protein>
    <recommendedName>
        <fullName evidence="3">FAS1 domain-containing protein</fullName>
    </recommendedName>
</protein>
<keyword evidence="2" id="KW-0732">Signal</keyword>
<dbReference type="PROSITE" id="PS50213">
    <property type="entry name" value="FAS1"/>
    <property type="match status" value="2"/>
</dbReference>
<keyword evidence="1" id="KW-0472">Membrane</keyword>
<dbReference type="HOGENOM" id="CLU_031281_2_2_1"/>
<reference evidence="4 5" key="1">
    <citation type="submission" date="2015-01" db="EMBL/GenBank/DDBJ databases">
        <title>The Genome Sequence of Fonsecaea pedrosoi CBS 271.37.</title>
        <authorList>
            <consortium name="The Broad Institute Genomics Platform"/>
            <person name="Cuomo C."/>
            <person name="de Hoog S."/>
            <person name="Gorbushina A."/>
            <person name="Stielow B."/>
            <person name="Teixiera M."/>
            <person name="Abouelleil A."/>
            <person name="Chapman S.B."/>
            <person name="Priest M."/>
            <person name="Young S.K."/>
            <person name="Wortman J."/>
            <person name="Nusbaum C."/>
            <person name="Birren B."/>
        </authorList>
    </citation>
    <scope>NUCLEOTIDE SEQUENCE [LARGE SCALE GENOMIC DNA]</scope>
    <source>
        <strain evidence="4 5">CBS 271.37</strain>
    </source>
</reference>
<keyword evidence="5" id="KW-1185">Reference proteome</keyword>
<dbReference type="PANTHER" id="PTHR10900">
    <property type="entry name" value="PERIOSTIN-RELATED"/>
    <property type="match status" value="1"/>
</dbReference>
<dbReference type="PANTHER" id="PTHR10900:SF77">
    <property type="entry name" value="FI19380P1"/>
    <property type="match status" value="1"/>
</dbReference>
<feature type="transmembrane region" description="Helical" evidence="1">
    <location>
        <begin position="359"/>
        <end position="379"/>
    </location>
</feature>
<dbReference type="SMART" id="SM00554">
    <property type="entry name" value="FAS1"/>
    <property type="match status" value="2"/>
</dbReference>
<accession>A0A0D2HKV0</accession>
<evidence type="ECO:0000313" key="4">
    <source>
        <dbReference type="EMBL" id="KIW85109.1"/>
    </source>
</evidence>
<dbReference type="STRING" id="1442368.A0A0D2HKV0"/>
<organism evidence="4 5">
    <name type="scientific">Fonsecaea pedrosoi CBS 271.37</name>
    <dbReference type="NCBI Taxonomy" id="1442368"/>
    <lineage>
        <taxon>Eukaryota</taxon>
        <taxon>Fungi</taxon>
        <taxon>Dikarya</taxon>
        <taxon>Ascomycota</taxon>
        <taxon>Pezizomycotina</taxon>
        <taxon>Eurotiomycetes</taxon>
        <taxon>Chaetothyriomycetidae</taxon>
        <taxon>Chaetothyriales</taxon>
        <taxon>Herpotrichiellaceae</taxon>
        <taxon>Fonsecaea</taxon>
    </lineage>
</organism>
<sequence>MLRHLLLAVISVGGLVTAQDGDIVETLNGIAELSDLVTYLYSFPNLTLWLQGLSDITFLAPSNDAFAALADSSTIPSIPLDETDAHALMSYHVLDGTYYGFTSDEYNLVTTALSTSGYTNVTGGQIVAAKGSPWSDAITFTSGKRQMSETDGVAFNFTGGVVYVVDAFLSLPQPFKATVDAEKMLGGSVFAEAAVLTESGERLSVNDLSDVTVFLPMNYSFQEIGSVIENMSWTELERLVSYHVVDRVLDINPQSPPVGQYSTYEGSEVSIFSQNGFVFINNARIVGSADWIFGGGMIYTIYGVLNPDNTTVDPSINDAEIAFADATFILDPTFPSAPGAPTSSTGSSSGGGLSRGAKAAIGVSVAVAAILLVILALFIRARRRRTARDLGVGLGTKPSRKSSQYPYPTQYPYATQYPLKDFELKEVSVSHSELVANAAAPARVPLKDLDLTPNVSVYSLR</sequence>